<protein>
    <submittedName>
        <fullName evidence="4">FtsZ domain protein</fullName>
    </submittedName>
</protein>
<keyword evidence="1" id="KW-0547">Nucleotide-binding</keyword>
<keyword evidence="2" id="KW-0342">GTP-binding</keyword>
<dbReference type="SUPFAM" id="SSF52490">
    <property type="entry name" value="Tubulin nucleotide-binding domain-like"/>
    <property type="match status" value="1"/>
</dbReference>
<dbReference type="GO" id="GO:0005525">
    <property type="term" value="F:GTP binding"/>
    <property type="evidence" value="ECO:0007669"/>
    <property type="project" value="UniProtKB-KW"/>
</dbReference>
<dbReference type="PANTHER" id="PTHR30314">
    <property type="entry name" value="CELL DIVISION PROTEIN FTSZ-RELATED"/>
    <property type="match status" value="1"/>
</dbReference>
<name>A0A1X9SM31_9BACT</name>
<dbReference type="RefSeq" id="WP_100590525.1">
    <property type="nucleotide sequence ID" value="NZ_CP015578.1"/>
</dbReference>
<dbReference type="GeneID" id="46921018"/>
<dbReference type="GO" id="GO:0032153">
    <property type="term" value="C:cell division site"/>
    <property type="evidence" value="ECO:0007669"/>
    <property type="project" value="TreeGrafter"/>
</dbReference>
<dbReference type="Gene3D" id="3.40.50.1440">
    <property type="entry name" value="Tubulin/FtsZ, GTPase domain"/>
    <property type="match status" value="1"/>
</dbReference>
<dbReference type="InterPro" id="IPR036525">
    <property type="entry name" value="Tubulin/FtsZ_GTPase_sf"/>
</dbReference>
<dbReference type="AlphaFoldDB" id="A0A1X9SM31"/>
<dbReference type="GO" id="GO:0051301">
    <property type="term" value="P:cell division"/>
    <property type="evidence" value="ECO:0007669"/>
    <property type="project" value="TreeGrafter"/>
</dbReference>
<dbReference type="PRINTS" id="PR00423">
    <property type="entry name" value="CELLDVISFTSZ"/>
</dbReference>
<evidence type="ECO:0000313" key="5">
    <source>
        <dbReference type="Proteomes" id="UP000202031"/>
    </source>
</evidence>
<evidence type="ECO:0000313" key="4">
    <source>
        <dbReference type="EMBL" id="ARQ97293.1"/>
    </source>
</evidence>
<dbReference type="InterPro" id="IPR008280">
    <property type="entry name" value="Tub_FtsZ_C"/>
</dbReference>
<evidence type="ECO:0000256" key="1">
    <source>
        <dbReference type="ARBA" id="ARBA00022741"/>
    </source>
</evidence>
<dbReference type="InterPro" id="IPR003008">
    <property type="entry name" value="Tubulin_FtsZ_GTPase"/>
</dbReference>
<dbReference type="InterPro" id="IPR024757">
    <property type="entry name" value="FtsZ_C"/>
</dbReference>
<gene>
    <name evidence="4" type="ORF">CLAN_0544</name>
</gene>
<dbReference type="KEGG" id="clx:CLAN_0544"/>
<dbReference type="SUPFAM" id="SSF55307">
    <property type="entry name" value="Tubulin C-terminal domain-like"/>
    <property type="match status" value="1"/>
</dbReference>
<dbReference type="InterPro" id="IPR037103">
    <property type="entry name" value="Tubulin/FtsZ-like_C"/>
</dbReference>
<feature type="domain" description="Tubulin/FtsZ 2-layer sandwich" evidence="3">
    <location>
        <begin position="98"/>
        <end position="214"/>
    </location>
</feature>
<dbReference type="Gene3D" id="3.30.1330.20">
    <property type="entry name" value="Tubulin/FtsZ, C-terminal domain"/>
    <property type="match status" value="1"/>
</dbReference>
<evidence type="ECO:0000256" key="2">
    <source>
        <dbReference type="ARBA" id="ARBA00023134"/>
    </source>
</evidence>
<proteinExistence type="predicted"/>
<dbReference type="InterPro" id="IPR045061">
    <property type="entry name" value="FtsZ/CetZ"/>
</dbReference>
<dbReference type="SMART" id="SM00865">
    <property type="entry name" value="Tubulin_C"/>
    <property type="match status" value="1"/>
</dbReference>
<dbReference type="Pfam" id="PF12327">
    <property type="entry name" value="FtsZ_C"/>
    <property type="match status" value="1"/>
</dbReference>
<dbReference type="InterPro" id="IPR018316">
    <property type="entry name" value="Tubulin/FtsZ_2-layer-sand-dom"/>
</dbReference>
<organism evidence="4 5">
    <name type="scientific">Campylobacter lanienae NCTC 13004</name>
    <dbReference type="NCBI Taxonomy" id="1031753"/>
    <lineage>
        <taxon>Bacteria</taxon>
        <taxon>Pseudomonadati</taxon>
        <taxon>Campylobacterota</taxon>
        <taxon>Epsilonproteobacteria</taxon>
        <taxon>Campylobacterales</taxon>
        <taxon>Campylobacteraceae</taxon>
        <taxon>Campylobacter</taxon>
    </lineage>
</organism>
<dbReference type="PANTHER" id="PTHR30314:SF3">
    <property type="entry name" value="MITOCHONDRIAL DIVISION PROTEIN FSZA"/>
    <property type="match status" value="1"/>
</dbReference>
<reference evidence="5" key="2">
    <citation type="journal article" date="2017" name="Genome Biol. Evol.">
        <title>Comparative genomic analysis identifies a Campylobacter clade deficient in selenium metabolism.</title>
        <authorList>
            <person name="Miller W.G."/>
            <person name="Yee E."/>
            <person name="Lopes B.S."/>
            <person name="Chapman M.H."/>
            <person name="Huynh S."/>
            <person name="Bono J.L."/>
            <person name="Parker C.T."/>
            <person name="Strachan N.J.C."/>
            <person name="Forbes K.J."/>
        </authorList>
    </citation>
    <scope>NUCLEOTIDE SEQUENCE [LARGE SCALE GENOMIC DNA]</scope>
    <source>
        <strain evidence="5">NCTC 13004</strain>
    </source>
</reference>
<accession>A0A1X9SM31</accession>
<dbReference type="GO" id="GO:0003924">
    <property type="term" value="F:GTPase activity"/>
    <property type="evidence" value="ECO:0007669"/>
    <property type="project" value="InterPro"/>
</dbReference>
<dbReference type="Proteomes" id="UP000202031">
    <property type="component" value="Chromosome"/>
</dbReference>
<dbReference type="GO" id="GO:0005737">
    <property type="term" value="C:cytoplasm"/>
    <property type="evidence" value="ECO:0007669"/>
    <property type="project" value="TreeGrafter"/>
</dbReference>
<sequence>MEITLNFYSTNYIYQTSIAIVTTPFKFKNNEQIQLATKNINELKKMCDGVVVISNEKLSNITDSKADPKDNIESFDTILASAVNGISSIFLSHSEFDINIDFADIITVMSSVECFLTGIGEAQGNKAAQEALKSAMQSPLLGGIDIKGTMGAIVNFTIHPDHPMSNMSEAMQIIEATIDPDADIFWSTKCDVTMPIDKVLVTLMVTDFFDNVFKLQ</sequence>
<dbReference type="EMBL" id="CP015578">
    <property type="protein sequence ID" value="ARQ97293.1"/>
    <property type="molecule type" value="Genomic_DNA"/>
</dbReference>
<evidence type="ECO:0000259" key="3">
    <source>
        <dbReference type="SMART" id="SM00865"/>
    </source>
</evidence>
<reference evidence="5" key="1">
    <citation type="journal article" date="2017" name="Genome Biol. Evol.">
        <title>Comparative Genomic Analysis Identifies a Campylobacter Clade Deficient in Selenium Metabolism.</title>
        <authorList>
            <person name="Miller W.G."/>
            <person name="Yee E."/>
            <person name="Lopes B.S."/>
            <person name="Chapman M.H."/>
            <person name="Huynh S."/>
            <person name="Bono J.L."/>
            <person name="Parker C.T."/>
            <person name="Strachan N.J.C."/>
            <person name="Forbes K.J."/>
        </authorList>
    </citation>
    <scope>NUCLEOTIDE SEQUENCE [LARGE SCALE GENOMIC DNA]</scope>
    <source>
        <strain evidence="5">NCTC 13004</strain>
    </source>
</reference>